<dbReference type="EMBL" id="VSSQ01064417">
    <property type="protein sequence ID" value="MPN17321.1"/>
    <property type="molecule type" value="Genomic_DNA"/>
</dbReference>
<dbReference type="AlphaFoldDB" id="A0A645FSA2"/>
<name>A0A645FSA2_9ZZZZ</name>
<organism evidence="1">
    <name type="scientific">bioreactor metagenome</name>
    <dbReference type="NCBI Taxonomy" id="1076179"/>
    <lineage>
        <taxon>unclassified sequences</taxon>
        <taxon>metagenomes</taxon>
        <taxon>ecological metagenomes</taxon>
    </lineage>
</organism>
<evidence type="ECO:0000313" key="1">
    <source>
        <dbReference type="EMBL" id="MPN17321.1"/>
    </source>
</evidence>
<sequence>MAARQTTDEAVATENYRKLEAILDVDMPTIELLYTKLNVGAGKNVVDFVMDRAGYHNLESVVVYK</sequence>
<protein>
    <submittedName>
        <fullName evidence="1">Uncharacterized protein</fullName>
    </submittedName>
</protein>
<accession>A0A645FSA2</accession>
<comment type="caution">
    <text evidence="1">The sequence shown here is derived from an EMBL/GenBank/DDBJ whole genome shotgun (WGS) entry which is preliminary data.</text>
</comment>
<proteinExistence type="predicted"/>
<reference evidence="1" key="1">
    <citation type="submission" date="2019-08" db="EMBL/GenBank/DDBJ databases">
        <authorList>
            <person name="Kucharzyk K."/>
            <person name="Murdoch R.W."/>
            <person name="Higgins S."/>
            <person name="Loffler F."/>
        </authorList>
    </citation>
    <scope>NUCLEOTIDE SEQUENCE</scope>
</reference>
<gene>
    <name evidence="1" type="ORF">SDC9_164674</name>
</gene>
<dbReference type="SUPFAM" id="SSF53850">
    <property type="entry name" value="Periplasmic binding protein-like II"/>
    <property type="match status" value="1"/>
</dbReference>